<dbReference type="CDD" id="cd01428">
    <property type="entry name" value="ADK"/>
    <property type="match status" value="1"/>
</dbReference>
<keyword evidence="5 6" id="KW-0067">ATP-binding</keyword>
<dbReference type="AlphaFoldDB" id="A0A4V3G8Z3"/>
<comment type="subcellular location">
    <subcellularLocation>
        <location evidence="6 8">Cytoplasm</location>
    </subcellularLocation>
</comment>
<feature type="binding site" evidence="6">
    <location>
        <position position="150"/>
    </location>
    <ligand>
        <name>Zn(2+)</name>
        <dbReference type="ChEBI" id="CHEBI:29105"/>
        <note>structural</note>
    </ligand>
</feature>
<evidence type="ECO:0000256" key="7">
    <source>
        <dbReference type="RuleBase" id="RU003330"/>
    </source>
</evidence>
<dbReference type="HAMAP" id="MF_00235">
    <property type="entry name" value="Adenylate_kinase_Adk"/>
    <property type="match status" value="1"/>
</dbReference>
<dbReference type="Proteomes" id="UP000294743">
    <property type="component" value="Unassembled WGS sequence"/>
</dbReference>
<dbReference type="InterPro" id="IPR007862">
    <property type="entry name" value="Adenylate_kinase_lid-dom"/>
</dbReference>
<proteinExistence type="inferred from homology"/>
<dbReference type="PRINTS" id="PR00094">
    <property type="entry name" value="ADENYLTKNASE"/>
</dbReference>
<dbReference type="GO" id="GO:0005524">
    <property type="term" value="F:ATP binding"/>
    <property type="evidence" value="ECO:0007669"/>
    <property type="project" value="UniProtKB-UniRule"/>
</dbReference>
<dbReference type="GO" id="GO:0044209">
    <property type="term" value="P:AMP salvage"/>
    <property type="evidence" value="ECO:0007669"/>
    <property type="project" value="UniProtKB-UniRule"/>
</dbReference>
<evidence type="ECO:0000256" key="8">
    <source>
        <dbReference type="RuleBase" id="RU003331"/>
    </source>
</evidence>
<evidence type="ECO:0000313" key="11">
    <source>
        <dbReference type="Proteomes" id="UP000294743"/>
    </source>
</evidence>
<keyword evidence="2 6" id="KW-0545">Nucleotide biosynthesis</keyword>
<evidence type="ECO:0000259" key="9">
    <source>
        <dbReference type="Pfam" id="PF05191"/>
    </source>
</evidence>
<name>A0A4V3G8Z3_9FIRM</name>
<feature type="binding site" evidence="6">
    <location>
        <position position="160"/>
    </location>
    <ligand>
        <name>AMP</name>
        <dbReference type="ChEBI" id="CHEBI:456215"/>
    </ligand>
</feature>
<feature type="binding site" evidence="6">
    <location>
        <position position="153"/>
    </location>
    <ligand>
        <name>Zn(2+)</name>
        <dbReference type="ChEBI" id="CHEBI:29105"/>
        <note>structural</note>
    </ligand>
</feature>
<dbReference type="FunFam" id="3.40.50.300:FF:000106">
    <property type="entry name" value="Adenylate kinase mitochondrial"/>
    <property type="match status" value="1"/>
</dbReference>
<feature type="binding site" evidence="6">
    <location>
        <position position="36"/>
    </location>
    <ligand>
        <name>AMP</name>
        <dbReference type="ChEBI" id="CHEBI:456215"/>
    </ligand>
</feature>
<dbReference type="InterPro" id="IPR033690">
    <property type="entry name" value="Adenylat_kinase_CS"/>
</dbReference>
<dbReference type="GO" id="GO:0008270">
    <property type="term" value="F:zinc ion binding"/>
    <property type="evidence" value="ECO:0007669"/>
    <property type="project" value="UniProtKB-UniRule"/>
</dbReference>
<feature type="binding site" evidence="6">
    <location>
        <position position="31"/>
    </location>
    <ligand>
        <name>AMP</name>
        <dbReference type="ChEBI" id="CHEBI:456215"/>
    </ligand>
</feature>
<comment type="catalytic activity">
    <reaction evidence="6 8">
        <text>AMP + ATP = 2 ADP</text>
        <dbReference type="Rhea" id="RHEA:12973"/>
        <dbReference type="ChEBI" id="CHEBI:30616"/>
        <dbReference type="ChEBI" id="CHEBI:456215"/>
        <dbReference type="ChEBI" id="CHEBI:456216"/>
        <dbReference type="EC" id="2.7.4.3"/>
    </reaction>
</comment>
<comment type="similarity">
    <text evidence="6 7">Belongs to the adenylate kinase family.</text>
</comment>
<feature type="binding site" evidence="6">
    <location>
        <begin position="136"/>
        <end position="137"/>
    </location>
    <ligand>
        <name>ATP</name>
        <dbReference type="ChEBI" id="CHEBI:30616"/>
    </ligand>
</feature>
<keyword evidence="4 6" id="KW-0418">Kinase</keyword>
<keyword evidence="6" id="KW-0479">Metal-binding</keyword>
<gene>
    <name evidence="6" type="primary">adk</name>
    <name evidence="10" type="ORF">EDD63_10736</name>
</gene>
<accession>A0A4V3G8Z3</accession>
<feature type="binding site" evidence="6">
    <location>
        <position position="171"/>
    </location>
    <ligand>
        <name>AMP</name>
        <dbReference type="ChEBI" id="CHEBI:456215"/>
    </ligand>
</feature>
<reference evidence="10 11" key="1">
    <citation type="submission" date="2019-03" db="EMBL/GenBank/DDBJ databases">
        <title>Genomic Encyclopedia of Type Strains, Phase IV (KMG-IV): sequencing the most valuable type-strain genomes for metagenomic binning, comparative biology and taxonomic classification.</title>
        <authorList>
            <person name="Goeker M."/>
        </authorList>
    </citation>
    <scope>NUCLEOTIDE SEQUENCE [LARGE SCALE GENOMIC DNA]</scope>
    <source>
        <strain evidence="10 11">DSM 28867</strain>
    </source>
</reference>
<comment type="domain">
    <text evidence="6">Consists of three domains, a large central CORE domain and two small peripheral domains, NMPbind and LID, which undergo movements during catalysis. The LID domain closes over the site of phosphoryl transfer upon ATP binding. Assembling and dissambling the active center during each catalytic cycle provides an effective means to prevent ATP hydrolysis. Some bacteria have evolved a zinc-coordinating structure that stabilizes the LID domain.</text>
</comment>
<evidence type="ECO:0000256" key="3">
    <source>
        <dbReference type="ARBA" id="ARBA00022741"/>
    </source>
</evidence>
<dbReference type="NCBIfam" id="TIGR01351">
    <property type="entry name" value="adk"/>
    <property type="match status" value="1"/>
</dbReference>
<dbReference type="Gene3D" id="3.40.50.300">
    <property type="entry name" value="P-loop containing nucleotide triphosphate hydrolases"/>
    <property type="match status" value="1"/>
</dbReference>
<organism evidence="10 11">
    <name type="scientific">Breznakia blatticola</name>
    <dbReference type="NCBI Taxonomy" id="1754012"/>
    <lineage>
        <taxon>Bacteria</taxon>
        <taxon>Bacillati</taxon>
        <taxon>Bacillota</taxon>
        <taxon>Erysipelotrichia</taxon>
        <taxon>Erysipelotrichales</taxon>
        <taxon>Erysipelotrichaceae</taxon>
        <taxon>Breznakia</taxon>
    </lineage>
</organism>
<feature type="domain" description="Adenylate kinase active site lid" evidence="9">
    <location>
        <begin position="127"/>
        <end position="162"/>
    </location>
</feature>
<evidence type="ECO:0000256" key="2">
    <source>
        <dbReference type="ARBA" id="ARBA00022727"/>
    </source>
</evidence>
<comment type="function">
    <text evidence="6">Catalyzes the reversible transfer of the terminal phosphate group between ATP and AMP. Plays an important role in cellular energy homeostasis and in adenine nucleotide metabolism.</text>
</comment>
<evidence type="ECO:0000256" key="4">
    <source>
        <dbReference type="ARBA" id="ARBA00022777"/>
    </source>
</evidence>
<comment type="subunit">
    <text evidence="6 8">Monomer.</text>
</comment>
<dbReference type="InterPro" id="IPR027417">
    <property type="entry name" value="P-loop_NTPase"/>
</dbReference>
<dbReference type="EC" id="2.7.4.3" evidence="6 8"/>
<dbReference type="InterPro" id="IPR006259">
    <property type="entry name" value="Adenyl_kin_sub"/>
</dbReference>
<evidence type="ECO:0000256" key="5">
    <source>
        <dbReference type="ARBA" id="ARBA00022840"/>
    </source>
</evidence>
<dbReference type="GO" id="GO:0004017">
    <property type="term" value="F:AMP kinase activity"/>
    <property type="evidence" value="ECO:0007669"/>
    <property type="project" value="UniProtKB-UniRule"/>
</dbReference>
<feature type="binding site" evidence="6">
    <location>
        <position position="133"/>
    </location>
    <ligand>
        <name>Zn(2+)</name>
        <dbReference type="ChEBI" id="CHEBI:29105"/>
        <note>structural</note>
    </ligand>
</feature>
<dbReference type="UniPathway" id="UPA00588">
    <property type="reaction ID" value="UER00649"/>
</dbReference>
<dbReference type="GO" id="GO:0005737">
    <property type="term" value="C:cytoplasm"/>
    <property type="evidence" value="ECO:0007669"/>
    <property type="project" value="UniProtKB-SubCell"/>
</dbReference>
<feature type="binding site" evidence="6">
    <location>
        <position position="127"/>
    </location>
    <ligand>
        <name>ATP</name>
        <dbReference type="ChEBI" id="CHEBI:30616"/>
    </ligand>
</feature>
<dbReference type="Pfam" id="PF05191">
    <property type="entry name" value="ADK_lid"/>
    <property type="match status" value="1"/>
</dbReference>
<feature type="binding site" evidence="6">
    <location>
        <begin position="10"/>
        <end position="15"/>
    </location>
    <ligand>
        <name>ATP</name>
        <dbReference type="ChEBI" id="CHEBI:30616"/>
    </ligand>
</feature>
<dbReference type="EMBL" id="SODD01000007">
    <property type="protein sequence ID" value="TDW24884.1"/>
    <property type="molecule type" value="Genomic_DNA"/>
</dbReference>
<dbReference type="Pfam" id="PF00406">
    <property type="entry name" value="ADK"/>
    <property type="match status" value="1"/>
</dbReference>
<dbReference type="NCBIfam" id="NF001381">
    <property type="entry name" value="PRK00279.1-3"/>
    <property type="match status" value="1"/>
</dbReference>
<evidence type="ECO:0000313" key="10">
    <source>
        <dbReference type="EMBL" id="TDW24884.1"/>
    </source>
</evidence>
<evidence type="ECO:0000256" key="6">
    <source>
        <dbReference type="HAMAP-Rule" id="MF_00235"/>
    </source>
</evidence>
<dbReference type="NCBIfam" id="NF001380">
    <property type="entry name" value="PRK00279.1-2"/>
    <property type="match status" value="1"/>
</dbReference>
<evidence type="ECO:0000256" key="1">
    <source>
        <dbReference type="ARBA" id="ARBA00022679"/>
    </source>
</evidence>
<dbReference type="RefSeq" id="WP_134168459.1">
    <property type="nucleotide sequence ID" value="NZ_SODD01000007.1"/>
</dbReference>
<comment type="caution">
    <text evidence="10">The sequence shown here is derived from an EMBL/GenBank/DDBJ whole genome shotgun (WGS) entry which is preliminary data.</text>
</comment>
<keyword evidence="6" id="KW-0963">Cytoplasm</keyword>
<feature type="binding site" evidence="6">
    <location>
        <position position="92"/>
    </location>
    <ligand>
        <name>AMP</name>
        <dbReference type="ChEBI" id="CHEBI:456215"/>
    </ligand>
</feature>
<keyword evidence="3 6" id="KW-0547">Nucleotide-binding</keyword>
<feature type="binding site" evidence="6">
    <location>
        <begin position="85"/>
        <end position="88"/>
    </location>
    <ligand>
        <name>AMP</name>
        <dbReference type="ChEBI" id="CHEBI:456215"/>
    </ligand>
</feature>
<feature type="region of interest" description="NMP" evidence="6">
    <location>
        <begin position="30"/>
        <end position="59"/>
    </location>
</feature>
<keyword evidence="11" id="KW-1185">Reference proteome</keyword>
<dbReference type="InterPro" id="IPR000850">
    <property type="entry name" value="Adenylat/UMP-CMP_kin"/>
</dbReference>
<dbReference type="PANTHER" id="PTHR23359">
    <property type="entry name" value="NUCLEOTIDE KINASE"/>
    <property type="match status" value="1"/>
</dbReference>
<keyword evidence="1 6" id="KW-0808">Transferase</keyword>
<protein>
    <recommendedName>
        <fullName evidence="6 8">Adenylate kinase</fullName>
        <shortName evidence="6">AK</shortName>
        <ecNumber evidence="6 8">2.7.4.3</ecNumber>
    </recommendedName>
    <alternativeName>
        <fullName evidence="6">ATP-AMP transphosphorylase</fullName>
    </alternativeName>
    <alternativeName>
        <fullName evidence="6">ATP:AMP phosphotransferase</fullName>
    </alternativeName>
    <alternativeName>
        <fullName evidence="6">Adenylate monophosphate kinase</fullName>
    </alternativeName>
</protein>
<feature type="binding site" evidence="6">
    <location>
        <position position="130"/>
    </location>
    <ligand>
        <name>Zn(2+)</name>
        <dbReference type="ChEBI" id="CHEBI:29105"/>
        <note>structural</note>
    </ligand>
</feature>
<dbReference type="PROSITE" id="PS00113">
    <property type="entry name" value="ADENYLATE_KINASE"/>
    <property type="match status" value="1"/>
</dbReference>
<feature type="binding site" evidence="6">
    <location>
        <position position="197"/>
    </location>
    <ligand>
        <name>ATP</name>
        <dbReference type="ChEBI" id="CHEBI:30616"/>
    </ligand>
</feature>
<sequence length="213" mass="23672">MNILIMGGPGAGKGTMSKKIVENYEVTHISTGDIFRSEVGNGTPLGLEAKKYMDAGKLVPDEVTNPMVKSFLETQDLANGYLLDGYPRTLAQAKAFDELVKGSDLEIDKVITLDIPFEKLAKRITGRRLCKTCGHIYHVDYHPPKVEGICDIDGSELYQRKDDTIESLEVRLAEYENNAQPILDYYKDKVVIINADQSTDDVWKEIESALGGK</sequence>
<keyword evidence="6" id="KW-0862">Zinc</keyword>
<feature type="binding site" evidence="6">
    <location>
        <begin position="57"/>
        <end position="59"/>
    </location>
    <ligand>
        <name>AMP</name>
        <dbReference type="ChEBI" id="CHEBI:456215"/>
    </ligand>
</feature>
<comment type="pathway">
    <text evidence="6">Purine metabolism; AMP biosynthesis via salvage pathway; AMP from ADP: step 1/1.</text>
</comment>
<dbReference type="SUPFAM" id="SSF52540">
    <property type="entry name" value="P-loop containing nucleoside triphosphate hydrolases"/>
    <property type="match status" value="1"/>
</dbReference>
<feature type="region of interest" description="LID" evidence="6">
    <location>
        <begin position="126"/>
        <end position="163"/>
    </location>
</feature>
<dbReference type="OrthoDB" id="9805030at2"/>